<dbReference type="EMBL" id="VUMI01000007">
    <property type="protein sequence ID" value="MSS87850.1"/>
    <property type="molecule type" value="Genomic_DNA"/>
</dbReference>
<accession>A0A6N7WEJ5</accession>
<comment type="caution">
    <text evidence="1">The sequence shown here is derived from an EMBL/GenBank/DDBJ whole genome shotgun (WGS) entry which is preliminary data.</text>
</comment>
<evidence type="ECO:0000313" key="1">
    <source>
        <dbReference type="EMBL" id="MSS87850.1"/>
    </source>
</evidence>
<dbReference type="RefSeq" id="WP_154463848.1">
    <property type="nucleotide sequence ID" value="NZ_JAXDZL010000178.1"/>
</dbReference>
<sequence length="64" mass="7370">MRGKVYFVFSVCLGKQYPVVVMSVQNIHHRMGSDAPAAVHRTIILERIRFRTGEIQTNQPIWEG</sequence>
<gene>
    <name evidence="1" type="ORF">FYJ45_05755</name>
</gene>
<organism evidence="1 2">
    <name type="scientific">Eisenbergiella porci</name>
    <dbReference type="NCBI Taxonomy" id="2652274"/>
    <lineage>
        <taxon>Bacteria</taxon>
        <taxon>Bacillati</taxon>
        <taxon>Bacillota</taxon>
        <taxon>Clostridia</taxon>
        <taxon>Lachnospirales</taxon>
        <taxon>Lachnospiraceae</taxon>
        <taxon>Eisenbergiella</taxon>
    </lineage>
</organism>
<dbReference type="GeneID" id="86052582"/>
<protein>
    <submittedName>
        <fullName evidence="1">Uncharacterized protein</fullName>
    </submittedName>
</protein>
<name>A0A6N7WEJ5_9FIRM</name>
<dbReference type="AlphaFoldDB" id="A0A6N7WEJ5"/>
<reference evidence="1 2" key="1">
    <citation type="submission" date="2019-08" db="EMBL/GenBank/DDBJ databases">
        <title>In-depth cultivation of the pig gut microbiome towards novel bacterial diversity and tailored functional studies.</title>
        <authorList>
            <person name="Wylensek D."/>
            <person name="Hitch T.C.A."/>
            <person name="Clavel T."/>
        </authorList>
    </citation>
    <scope>NUCLEOTIDE SEQUENCE [LARGE SCALE GENOMIC DNA]</scope>
    <source>
        <strain evidence="1 2">WCA-389-WT-23B</strain>
    </source>
</reference>
<proteinExistence type="predicted"/>
<evidence type="ECO:0000313" key="2">
    <source>
        <dbReference type="Proteomes" id="UP000436047"/>
    </source>
</evidence>
<keyword evidence="2" id="KW-1185">Reference proteome</keyword>
<dbReference type="Proteomes" id="UP000436047">
    <property type="component" value="Unassembled WGS sequence"/>
</dbReference>